<dbReference type="Gene3D" id="2.40.50.40">
    <property type="match status" value="1"/>
</dbReference>
<sequence length="145" mass="16697">LNFTELQGPKKLQNLFVGSFVIMKLHEKNAVEVQLKPEFERKHPVFPVALFKKFNSPQLDSFKRTSGPSRPVPVVVIPSEKEKSEVLEETIVRENNNNTRLYLVRYKMMGAYADEWLPAEKVPNAKVALRAYRAKKRGNTTQELV</sequence>
<organism evidence="1 2">
    <name type="scientific">Cronartium quercuum f. sp. fusiforme G11</name>
    <dbReference type="NCBI Taxonomy" id="708437"/>
    <lineage>
        <taxon>Eukaryota</taxon>
        <taxon>Fungi</taxon>
        <taxon>Dikarya</taxon>
        <taxon>Basidiomycota</taxon>
        <taxon>Pucciniomycotina</taxon>
        <taxon>Pucciniomycetes</taxon>
        <taxon>Pucciniales</taxon>
        <taxon>Coleosporiaceae</taxon>
        <taxon>Cronartium</taxon>
    </lineage>
</organism>
<evidence type="ECO:0000313" key="1">
    <source>
        <dbReference type="EMBL" id="KAG0149594.1"/>
    </source>
</evidence>
<reference evidence="1" key="1">
    <citation type="submission" date="2013-11" db="EMBL/GenBank/DDBJ databases">
        <title>Genome sequence of the fusiform rust pathogen reveals effectors for host alternation and coevolution with pine.</title>
        <authorList>
            <consortium name="DOE Joint Genome Institute"/>
            <person name="Smith K."/>
            <person name="Pendleton A."/>
            <person name="Kubisiak T."/>
            <person name="Anderson C."/>
            <person name="Salamov A."/>
            <person name="Aerts A."/>
            <person name="Riley R."/>
            <person name="Clum A."/>
            <person name="Lindquist E."/>
            <person name="Ence D."/>
            <person name="Campbell M."/>
            <person name="Kronenberg Z."/>
            <person name="Feau N."/>
            <person name="Dhillon B."/>
            <person name="Hamelin R."/>
            <person name="Burleigh J."/>
            <person name="Smith J."/>
            <person name="Yandell M."/>
            <person name="Nelson C."/>
            <person name="Grigoriev I."/>
            <person name="Davis J."/>
        </authorList>
    </citation>
    <scope>NUCLEOTIDE SEQUENCE</scope>
    <source>
        <strain evidence="1">G11</strain>
    </source>
</reference>
<proteinExistence type="predicted"/>
<comment type="caution">
    <text evidence="1">The sequence shown here is derived from an EMBL/GenBank/DDBJ whole genome shotgun (WGS) entry which is preliminary data.</text>
</comment>
<feature type="non-terminal residue" evidence="1">
    <location>
        <position position="1"/>
    </location>
</feature>
<evidence type="ECO:0000313" key="2">
    <source>
        <dbReference type="Proteomes" id="UP000886653"/>
    </source>
</evidence>
<evidence type="ECO:0008006" key="3">
    <source>
        <dbReference type="Google" id="ProtNLM"/>
    </source>
</evidence>
<dbReference type="AlphaFoldDB" id="A0A9P6NPB5"/>
<gene>
    <name evidence="1" type="ORF">CROQUDRAFT_39634</name>
</gene>
<accession>A0A9P6NPB5</accession>
<dbReference type="EMBL" id="MU167226">
    <property type="protein sequence ID" value="KAG0149594.1"/>
    <property type="molecule type" value="Genomic_DNA"/>
</dbReference>
<protein>
    <recommendedName>
        <fullName evidence="3">Chromo domain-containing protein</fullName>
    </recommendedName>
</protein>
<dbReference type="Proteomes" id="UP000886653">
    <property type="component" value="Unassembled WGS sequence"/>
</dbReference>
<dbReference type="OrthoDB" id="3929326at2759"/>
<name>A0A9P6NPB5_9BASI</name>
<keyword evidence="2" id="KW-1185">Reference proteome</keyword>